<evidence type="ECO:0000256" key="6">
    <source>
        <dbReference type="ARBA" id="ARBA00038095"/>
    </source>
</evidence>
<dbReference type="SUPFAM" id="SSF55729">
    <property type="entry name" value="Acyl-CoA N-acyltransferases (Nat)"/>
    <property type="match status" value="1"/>
</dbReference>
<dbReference type="Gene3D" id="3.40.630.30">
    <property type="match status" value="1"/>
</dbReference>
<comment type="caution">
    <text evidence="12">The sequence shown here is derived from an EMBL/GenBank/DDBJ whole genome shotgun (WGS) entry which is preliminary data.</text>
</comment>
<evidence type="ECO:0000256" key="2">
    <source>
        <dbReference type="ARBA" id="ARBA00022516"/>
    </source>
</evidence>
<accession>A0A0N8IB73</accession>
<organism evidence="12 13">
    <name type="scientific">Aliiroseovarius crassostreae</name>
    <dbReference type="NCBI Taxonomy" id="154981"/>
    <lineage>
        <taxon>Bacteria</taxon>
        <taxon>Pseudomonadati</taxon>
        <taxon>Pseudomonadota</taxon>
        <taxon>Alphaproteobacteria</taxon>
        <taxon>Rhodobacterales</taxon>
        <taxon>Paracoccaceae</taxon>
        <taxon>Aliiroseovarius</taxon>
    </lineage>
</organism>
<comment type="pathway">
    <text evidence="1">Lipid metabolism.</text>
</comment>
<evidence type="ECO:0000313" key="12">
    <source>
        <dbReference type="EMBL" id="KPN62307.1"/>
    </source>
</evidence>
<keyword evidence="3 12" id="KW-0808">Transferase</keyword>
<dbReference type="PANTHER" id="PTHR37323">
    <property type="entry name" value="GCN5-RELATED N-ACETYLTRANSFERASE"/>
    <property type="match status" value="1"/>
</dbReference>
<dbReference type="STRING" id="154981.AKJ29_08665"/>
<feature type="region of interest" description="Disordered" evidence="11">
    <location>
        <begin position="252"/>
        <end position="273"/>
    </location>
</feature>
<dbReference type="Proteomes" id="UP000050471">
    <property type="component" value="Unassembled WGS sequence"/>
</dbReference>
<comment type="similarity">
    <text evidence="6">Belongs to the acetyltransferase family. OlsB subfamily.</text>
</comment>
<evidence type="ECO:0000256" key="1">
    <source>
        <dbReference type="ARBA" id="ARBA00005189"/>
    </source>
</evidence>
<keyword evidence="4" id="KW-0443">Lipid metabolism</keyword>
<evidence type="ECO:0000256" key="11">
    <source>
        <dbReference type="SAM" id="MobiDB-lite"/>
    </source>
</evidence>
<evidence type="ECO:0000256" key="9">
    <source>
        <dbReference type="ARBA" id="ARBA00045724"/>
    </source>
</evidence>
<dbReference type="EC" id="2.3.2.30" evidence="7"/>
<dbReference type="InterPro" id="IPR016181">
    <property type="entry name" value="Acyl_CoA_acyltransferase"/>
</dbReference>
<dbReference type="EMBL" id="LKBA01000019">
    <property type="protein sequence ID" value="KPN62307.1"/>
    <property type="molecule type" value="Genomic_DNA"/>
</dbReference>
<evidence type="ECO:0000256" key="10">
    <source>
        <dbReference type="ARBA" id="ARBA00047785"/>
    </source>
</evidence>
<keyword evidence="5 12" id="KW-0012">Acyltransferase</keyword>
<evidence type="ECO:0000256" key="4">
    <source>
        <dbReference type="ARBA" id="ARBA00023098"/>
    </source>
</evidence>
<dbReference type="InterPro" id="IPR052351">
    <property type="entry name" value="Ornithine_N-alpha-AT"/>
</dbReference>
<dbReference type="PANTHER" id="PTHR37323:SF1">
    <property type="entry name" value="L-ORNITHINE N(ALPHA)-ACYLTRANSFERASE"/>
    <property type="match status" value="1"/>
</dbReference>
<proteinExistence type="inferred from homology"/>
<comment type="function">
    <text evidence="9">Catalyzes the first step in the biosynthesis of ornithine lipids, which are phosphorus-free membrane lipids. Catalyzes the 3-hydroxyacyl-acyl carrier protein-dependent acylation of ornithine to form lyso-ornithine lipid (LOL).</text>
</comment>
<dbReference type="GO" id="GO:0043810">
    <property type="term" value="F:ornithine-acyl [acyl carrier protein] N-acyltransferase activity"/>
    <property type="evidence" value="ECO:0007669"/>
    <property type="project" value="UniProtKB-EC"/>
</dbReference>
<dbReference type="RefSeq" id="WP_055191881.1">
    <property type="nucleotide sequence ID" value="NZ_FPBS01000009.1"/>
</dbReference>
<evidence type="ECO:0000256" key="5">
    <source>
        <dbReference type="ARBA" id="ARBA00023315"/>
    </source>
</evidence>
<dbReference type="Pfam" id="PF13444">
    <property type="entry name" value="Acetyltransf_5"/>
    <property type="match status" value="1"/>
</dbReference>
<evidence type="ECO:0000256" key="7">
    <source>
        <dbReference type="ARBA" id="ARBA00039058"/>
    </source>
</evidence>
<dbReference type="GO" id="GO:0006629">
    <property type="term" value="P:lipid metabolic process"/>
    <property type="evidence" value="ECO:0007669"/>
    <property type="project" value="UniProtKB-KW"/>
</dbReference>
<keyword evidence="13" id="KW-1185">Reference proteome</keyword>
<protein>
    <recommendedName>
        <fullName evidence="8">L-ornithine N(alpha)-acyltransferase</fullName>
        <ecNumber evidence="7">2.3.2.30</ecNumber>
    </recommendedName>
</protein>
<evidence type="ECO:0000256" key="3">
    <source>
        <dbReference type="ARBA" id="ARBA00022679"/>
    </source>
</evidence>
<name>A0A0N8IB73_9RHOB</name>
<reference evidence="12 13" key="1">
    <citation type="submission" date="2015-09" db="EMBL/GenBank/DDBJ databases">
        <title>Draft genome sequence of Aliiroseovarius crassostreae CV919-312TSm, the causative agent of Roseovarius Oyster Disease (formerly Juvenile Oyster Disease).</title>
        <authorList>
            <person name="Kessner L."/>
            <person name="Spinard E."/>
            <person name="Nelson D."/>
        </authorList>
    </citation>
    <scope>NUCLEOTIDE SEQUENCE [LARGE SCALE GENOMIC DNA]</scope>
    <source>
        <strain evidence="12 13">CV919-312</strain>
    </source>
</reference>
<sequence length="273" mass="30540">MQGAEPVFELRLARDTADLRAAQRLRYDVFVRELGSGGPLVDHDQKLEKDVFDPYFDHLILFDHARAGSPAVGVYRLMRDERMTAEQGGPGRFYSEDEYDLTVLKTSGRKLLELGRSCVHPDYRGGTAMLHLWNGLASYVAEHEIEILFGVASFHGTDIDALKGPLSLLHHRHLAPPELRTTAQRDVYQSMNLLPEDQIDRPAAMRAVPALIKAYLRVGGFVGDGAFVDHGFNTTDVCLIMDTKRMSAKHKAYYTEGKTGPKNTGPRNTEQKT</sequence>
<dbReference type="AlphaFoldDB" id="A0A0N8IB73"/>
<dbReference type="OrthoDB" id="9787072at2"/>
<feature type="compositionally biased region" description="Polar residues" evidence="11">
    <location>
        <begin position="261"/>
        <end position="273"/>
    </location>
</feature>
<keyword evidence="2" id="KW-0444">Lipid biosynthesis</keyword>
<comment type="catalytic activity">
    <reaction evidence="10">
        <text>a (3R)-hydroxyacyl-[ACP] + L-ornithine = a lyso-ornithine lipid + holo-[ACP] + H(+)</text>
        <dbReference type="Rhea" id="RHEA:20633"/>
        <dbReference type="Rhea" id="RHEA-COMP:9685"/>
        <dbReference type="Rhea" id="RHEA-COMP:9945"/>
        <dbReference type="ChEBI" id="CHEBI:15378"/>
        <dbReference type="ChEBI" id="CHEBI:46911"/>
        <dbReference type="ChEBI" id="CHEBI:64479"/>
        <dbReference type="ChEBI" id="CHEBI:78827"/>
        <dbReference type="ChEBI" id="CHEBI:138482"/>
        <dbReference type="EC" id="2.3.2.30"/>
    </reaction>
    <physiologicalReaction direction="left-to-right" evidence="10">
        <dbReference type="Rhea" id="RHEA:20634"/>
    </physiologicalReaction>
</comment>
<gene>
    <name evidence="12" type="ORF">AKJ29_08665</name>
</gene>
<evidence type="ECO:0000256" key="8">
    <source>
        <dbReference type="ARBA" id="ARBA00039866"/>
    </source>
</evidence>
<evidence type="ECO:0000313" key="13">
    <source>
        <dbReference type="Proteomes" id="UP000050471"/>
    </source>
</evidence>